<evidence type="ECO:0000313" key="1">
    <source>
        <dbReference type="EMBL" id="MFC2974157.1"/>
    </source>
</evidence>
<dbReference type="CDD" id="cd07067">
    <property type="entry name" value="HP_PGM_like"/>
    <property type="match status" value="1"/>
</dbReference>
<reference evidence="2" key="1">
    <citation type="journal article" date="2019" name="Int. J. Syst. Evol. Microbiol.">
        <title>The Global Catalogue of Microorganisms (GCM) 10K type strain sequencing project: providing services to taxonomists for standard genome sequencing and annotation.</title>
        <authorList>
            <consortium name="The Broad Institute Genomics Platform"/>
            <consortium name="The Broad Institute Genome Sequencing Center for Infectious Disease"/>
            <person name="Wu L."/>
            <person name="Ma J."/>
        </authorList>
    </citation>
    <scope>NUCLEOTIDE SEQUENCE [LARGE SCALE GENOMIC DNA]</scope>
    <source>
        <strain evidence="2">KCTC 62195</strain>
    </source>
</reference>
<name>A0ABV7B069_9GAMM</name>
<dbReference type="Proteomes" id="UP001595457">
    <property type="component" value="Unassembled WGS sequence"/>
</dbReference>
<organism evidence="1 2">
    <name type="scientific">Azotobacter bryophylli</name>
    <dbReference type="NCBI Taxonomy" id="1986537"/>
    <lineage>
        <taxon>Bacteria</taxon>
        <taxon>Pseudomonadati</taxon>
        <taxon>Pseudomonadota</taxon>
        <taxon>Gammaproteobacteria</taxon>
        <taxon>Pseudomonadales</taxon>
        <taxon>Pseudomonadaceae</taxon>
        <taxon>Azotobacter</taxon>
    </lineage>
</organism>
<dbReference type="RefSeq" id="WP_377816156.1">
    <property type="nucleotide sequence ID" value="NZ_JBHRSJ010000034.1"/>
</dbReference>
<keyword evidence="2" id="KW-1185">Reference proteome</keyword>
<evidence type="ECO:0000313" key="2">
    <source>
        <dbReference type="Proteomes" id="UP001595457"/>
    </source>
</evidence>
<dbReference type="SMART" id="SM00855">
    <property type="entry name" value="PGAM"/>
    <property type="match status" value="1"/>
</dbReference>
<dbReference type="PANTHER" id="PTHR47623">
    <property type="entry name" value="OS09G0287300 PROTEIN"/>
    <property type="match status" value="1"/>
</dbReference>
<protein>
    <submittedName>
        <fullName evidence="1">SixA phosphatase family protein</fullName>
    </submittedName>
</protein>
<dbReference type="Pfam" id="PF00300">
    <property type="entry name" value="His_Phos_1"/>
    <property type="match status" value="1"/>
</dbReference>
<proteinExistence type="predicted"/>
<comment type="caution">
    <text evidence="1">The sequence shown here is derived from an EMBL/GenBank/DDBJ whole genome shotgun (WGS) entry which is preliminary data.</text>
</comment>
<accession>A0ABV7B069</accession>
<dbReference type="SUPFAM" id="SSF53254">
    <property type="entry name" value="Phosphoglycerate mutase-like"/>
    <property type="match status" value="1"/>
</dbReference>
<dbReference type="InterPro" id="IPR029033">
    <property type="entry name" value="His_PPase_superfam"/>
</dbReference>
<sequence>MSRKFSEALLRPNILQSTDNELILILKEAFEPKRESNFYHAQDEAMKRLYLVRHAQSSKEGAAFSDRDRPLTDLGRRALEKMAKRLAKRSVEPDLILSSPALRTLATAEGIAKKLDYDLKAIVVNERLYACQADEMLEIIRALDDTLKRVMLVGHNPQLFAMANRLSRKIKCLPTCAVAEFRFAIKSWAEVGEEKPEKTRLDYPKKAKG</sequence>
<dbReference type="Gene3D" id="3.40.50.1240">
    <property type="entry name" value="Phosphoglycerate mutase-like"/>
    <property type="match status" value="1"/>
</dbReference>
<gene>
    <name evidence="1" type="ORF">ACFOJE_18325</name>
</gene>
<dbReference type="PANTHER" id="PTHR47623:SF1">
    <property type="entry name" value="OS09G0287300 PROTEIN"/>
    <property type="match status" value="1"/>
</dbReference>
<dbReference type="InterPro" id="IPR013078">
    <property type="entry name" value="His_Pase_superF_clade-1"/>
</dbReference>
<dbReference type="EMBL" id="JBHRSJ010000034">
    <property type="protein sequence ID" value="MFC2974157.1"/>
    <property type="molecule type" value="Genomic_DNA"/>
</dbReference>